<dbReference type="PANTHER" id="PTHR36306:SF1">
    <property type="entry name" value="ALPHA-AMYLASE-RELATED"/>
    <property type="match status" value="1"/>
</dbReference>
<organism evidence="4 5">
    <name type="scientific">Candidatus Giovannonibacteria bacterium RIFCSPLOWO2_01_FULL_45_34</name>
    <dbReference type="NCBI Taxonomy" id="1798351"/>
    <lineage>
        <taxon>Bacteria</taxon>
        <taxon>Candidatus Giovannoniibacteriota</taxon>
    </lineage>
</organism>
<protein>
    <recommendedName>
        <fullName evidence="3">Glycoside hydrolase family 57 N-terminal domain-containing protein</fullName>
    </recommendedName>
</protein>
<comment type="similarity">
    <text evidence="1">Belongs to the glycosyl hydrolase 57 family.</text>
</comment>
<dbReference type="InterPro" id="IPR011330">
    <property type="entry name" value="Glyco_hydro/deAcase_b/a-brl"/>
</dbReference>
<feature type="domain" description="Glycoside hydrolase family 57 N-terminal" evidence="3">
    <location>
        <begin position="16"/>
        <end position="256"/>
    </location>
</feature>
<dbReference type="Pfam" id="PF03065">
    <property type="entry name" value="Glyco_hydro_57"/>
    <property type="match status" value="1"/>
</dbReference>
<dbReference type="InterPro" id="IPR004300">
    <property type="entry name" value="Glyco_hydro_57_N"/>
</dbReference>
<dbReference type="AlphaFoldDB" id="A0A1F5WZ53"/>
<evidence type="ECO:0000313" key="5">
    <source>
        <dbReference type="Proteomes" id="UP000178114"/>
    </source>
</evidence>
<evidence type="ECO:0000256" key="2">
    <source>
        <dbReference type="ARBA" id="ARBA00023277"/>
    </source>
</evidence>
<evidence type="ECO:0000259" key="3">
    <source>
        <dbReference type="Pfam" id="PF03065"/>
    </source>
</evidence>
<gene>
    <name evidence="4" type="ORF">A2930_02575</name>
</gene>
<comment type="caution">
    <text evidence="4">The sequence shown here is derived from an EMBL/GenBank/DDBJ whole genome shotgun (WGS) entry which is preliminary data.</text>
</comment>
<dbReference type="SUPFAM" id="SSF88713">
    <property type="entry name" value="Glycoside hydrolase/deacetylase"/>
    <property type="match status" value="1"/>
</dbReference>
<dbReference type="GO" id="GO:0005975">
    <property type="term" value="P:carbohydrate metabolic process"/>
    <property type="evidence" value="ECO:0007669"/>
    <property type="project" value="InterPro"/>
</dbReference>
<evidence type="ECO:0000256" key="1">
    <source>
        <dbReference type="ARBA" id="ARBA00006821"/>
    </source>
</evidence>
<dbReference type="GO" id="GO:0003824">
    <property type="term" value="F:catalytic activity"/>
    <property type="evidence" value="ECO:0007669"/>
    <property type="project" value="InterPro"/>
</dbReference>
<accession>A0A1F5WZ53</accession>
<keyword evidence="2" id="KW-0119">Carbohydrate metabolism</keyword>
<evidence type="ECO:0000313" key="4">
    <source>
        <dbReference type="EMBL" id="OGF80945.1"/>
    </source>
</evidence>
<name>A0A1F5WZ53_9BACT</name>
<dbReference type="STRING" id="1798351.A2930_02575"/>
<proteinExistence type="inferred from homology"/>
<dbReference type="Gene3D" id="3.20.110.20">
    <property type="match status" value="1"/>
</dbReference>
<dbReference type="InterPro" id="IPR052046">
    <property type="entry name" value="GH57_Enzymes"/>
</dbReference>
<reference evidence="4 5" key="1">
    <citation type="journal article" date="2016" name="Nat. Commun.">
        <title>Thousands of microbial genomes shed light on interconnected biogeochemical processes in an aquifer system.</title>
        <authorList>
            <person name="Anantharaman K."/>
            <person name="Brown C.T."/>
            <person name="Hug L.A."/>
            <person name="Sharon I."/>
            <person name="Castelle C.J."/>
            <person name="Probst A.J."/>
            <person name="Thomas B.C."/>
            <person name="Singh A."/>
            <person name="Wilkins M.J."/>
            <person name="Karaoz U."/>
            <person name="Brodie E.L."/>
            <person name="Williams K.H."/>
            <person name="Hubbard S.S."/>
            <person name="Banfield J.F."/>
        </authorList>
    </citation>
    <scope>NUCLEOTIDE SEQUENCE [LARGE SCALE GENOMIC DNA]</scope>
</reference>
<dbReference type="EMBL" id="MFID01000022">
    <property type="protein sequence ID" value="OGF80945.1"/>
    <property type="molecule type" value="Genomic_DNA"/>
</dbReference>
<sequence>MPTLYNLHVAFGLHWYQPYTQKREILKDIAENSYASILNSIEKNCIGTVNCDIAASLIFQLADTAPEVLEKIVRLKNRGKISLVNTAAHHPILPLVPPEYAKRQLEQNKKAYLEHGLISAKEKLSGVFPPEMAYGDILTTTLAKMRYSWTVTDDMPFCKSRNGTPAPATYLVSAGGVACLMRSRKWCKEMSFDKPNGGEFAEKLCREFPKQFKDNVYQAYIVLWTDAETFGHHDKVSVDNFLNPFFTAVRKLPMSLESCDFLLRHYPLKKMFVPAGSWSADESDFLSAPYNRWKHPKNEWTLLWWKLADIILKIDHEHPEARALTEKVLYSCQTWWWTDSKSKDLFLWNVPELKKALQFGTAKERKTGDDLISRLSDY</sequence>
<dbReference type="PANTHER" id="PTHR36306">
    <property type="entry name" value="ALPHA-AMYLASE-RELATED-RELATED"/>
    <property type="match status" value="1"/>
</dbReference>
<dbReference type="Proteomes" id="UP000178114">
    <property type="component" value="Unassembled WGS sequence"/>
</dbReference>